<feature type="transmembrane region" description="Helical" evidence="5">
    <location>
        <begin position="190"/>
        <end position="212"/>
    </location>
</feature>
<dbReference type="AlphaFoldDB" id="A0A2H0B891"/>
<gene>
    <name evidence="6" type="ORF">COX08_01930</name>
</gene>
<dbReference type="Pfam" id="PF02535">
    <property type="entry name" value="Zip"/>
    <property type="match status" value="2"/>
</dbReference>
<keyword evidence="4 5" id="KW-0472">Membrane</keyword>
<evidence type="ECO:0000313" key="7">
    <source>
        <dbReference type="Proteomes" id="UP000229459"/>
    </source>
</evidence>
<comment type="caution">
    <text evidence="6">The sequence shown here is derived from an EMBL/GenBank/DDBJ whole genome shotgun (WGS) entry which is preliminary data.</text>
</comment>
<evidence type="ECO:0000256" key="2">
    <source>
        <dbReference type="ARBA" id="ARBA00022692"/>
    </source>
</evidence>
<evidence type="ECO:0000256" key="3">
    <source>
        <dbReference type="ARBA" id="ARBA00022989"/>
    </source>
</evidence>
<protein>
    <submittedName>
        <fullName evidence="6">ZIP family metal transporter</fullName>
    </submittedName>
</protein>
<dbReference type="EMBL" id="PCSR01000043">
    <property type="protein sequence ID" value="PIP53270.1"/>
    <property type="molecule type" value="Genomic_DNA"/>
</dbReference>
<feature type="transmembrane region" description="Helical" evidence="5">
    <location>
        <begin position="65"/>
        <end position="82"/>
    </location>
</feature>
<reference evidence="6 7" key="1">
    <citation type="submission" date="2017-09" db="EMBL/GenBank/DDBJ databases">
        <title>Depth-based differentiation of microbial function through sediment-hosted aquifers and enrichment of novel symbionts in the deep terrestrial subsurface.</title>
        <authorList>
            <person name="Probst A.J."/>
            <person name="Ladd B."/>
            <person name="Jarett J.K."/>
            <person name="Geller-Mcgrath D.E."/>
            <person name="Sieber C.M."/>
            <person name="Emerson J.B."/>
            <person name="Anantharaman K."/>
            <person name="Thomas B.C."/>
            <person name="Malmstrom R."/>
            <person name="Stieglmeier M."/>
            <person name="Klingl A."/>
            <person name="Woyke T."/>
            <person name="Ryan C.M."/>
            <person name="Banfield J.F."/>
        </authorList>
    </citation>
    <scope>NUCLEOTIDE SEQUENCE [LARGE SCALE GENOMIC DNA]</scope>
    <source>
        <strain evidence="6">CG23_combo_of_CG06-09_8_20_14_all_34_8</strain>
    </source>
</reference>
<dbReference type="PANTHER" id="PTHR16950">
    <property type="entry name" value="ZINC TRANSPORTER SLC39A7 HISTIDINE-RICH MEMBRANE PROTEIN KE4"/>
    <property type="match status" value="1"/>
</dbReference>
<proteinExistence type="predicted"/>
<sequence>MLTLIYIIVATLVISLSSLMGVITLSFKPVFLQRILLLLVSLSAGTMLGGAFIHLLPEAAEMLEINQTLTITLLSFCFFFLVEKTLHWRHCHKQNCHIHEFGYLNLIGDSIHNFIDGLVIAGAFLVNPSLGITTSLAIILHEIPQEIGDFGVLLHSGFSKRQAVLSNLGVAFTALMGGVLGYFLGSVMNGLQPILLCLAAGGFIYIATSDLIPEIRKEASLKKWLTSYGMFILGLIIMWVSKIMGKV</sequence>
<evidence type="ECO:0000313" key="6">
    <source>
        <dbReference type="EMBL" id="PIP53270.1"/>
    </source>
</evidence>
<feature type="transmembrane region" description="Helical" evidence="5">
    <location>
        <begin position="34"/>
        <end position="53"/>
    </location>
</feature>
<dbReference type="GO" id="GO:0046873">
    <property type="term" value="F:metal ion transmembrane transporter activity"/>
    <property type="evidence" value="ECO:0007669"/>
    <property type="project" value="InterPro"/>
</dbReference>
<dbReference type="GO" id="GO:0016020">
    <property type="term" value="C:membrane"/>
    <property type="evidence" value="ECO:0007669"/>
    <property type="project" value="UniProtKB-SubCell"/>
</dbReference>
<keyword evidence="2 5" id="KW-0812">Transmembrane</keyword>
<evidence type="ECO:0000256" key="5">
    <source>
        <dbReference type="SAM" id="Phobius"/>
    </source>
</evidence>
<dbReference type="InterPro" id="IPR003689">
    <property type="entry name" value="ZIP"/>
</dbReference>
<evidence type="ECO:0000256" key="1">
    <source>
        <dbReference type="ARBA" id="ARBA00004141"/>
    </source>
</evidence>
<dbReference type="PANTHER" id="PTHR16950:SF16">
    <property type="entry name" value="ZINC TRANSPORTER ZIP13"/>
    <property type="match status" value="1"/>
</dbReference>
<feature type="transmembrane region" description="Helical" evidence="5">
    <location>
        <begin position="224"/>
        <end position="241"/>
    </location>
</feature>
<comment type="subcellular location">
    <subcellularLocation>
        <location evidence="1">Membrane</location>
        <topology evidence="1">Multi-pass membrane protein</topology>
    </subcellularLocation>
</comment>
<keyword evidence="3 5" id="KW-1133">Transmembrane helix</keyword>
<evidence type="ECO:0000256" key="4">
    <source>
        <dbReference type="ARBA" id="ARBA00023136"/>
    </source>
</evidence>
<accession>A0A2H0B891</accession>
<feature type="transmembrane region" description="Helical" evidence="5">
    <location>
        <begin position="6"/>
        <end position="27"/>
    </location>
</feature>
<feature type="transmembrane region" description="Helical" evidence="5">
    <location>
        <begin position="164"/>
        <end position="184"/>
    </location>
</feature>
<dbReference type="Proteomes" id="UP000229459">
    <property type="component" value="Unassembled WGS sequence"/>
</dbReference>
<name>A0A2H0B891_9BACT</name>
<organism evidence="6 7">
    <name type="scientific">Candidatus Beckwithbacteria bacterium CG23_combo_of_CG06-09_8_20_14_all_34_8</name>
    <dbReference type="NCBI Taxonomy" id="1974497"/>
    <lineage>
        <taxon>Bacteria</taxon>
        <taxon>Candidatus Beckwithiibacteriota</taxon>
    </lineage>
</organism>